<dbReference type="AlphaFoldDB" id="A0AB34U860"/>
<sequence length="1111" mass="120253">MKVAYCNATEVAGDLVAAGLELWSEGGRLRYAGPVGALSDELKARAAQVRGALVERLAQGDRLAPPSRAQQRIYAAHAMGGEGDNYLVPLAWRMDGALEAGRVLECVSTLVKRHEVLRQGFVRFGKYLVSVVSAQAEVDFAALSVICLPGQDLSVAIRSWIEEESARPLDVARSAMFRVRLVTARDGSCYLLWVLHHLICDEWSSAQLLQEFVVLYSAGAEALPAPVAYRDYVQWEHLQTRERPPLLDKCVERLELATGETSTPSRPHSQAGDNRTALARLDLTPAASTAVANAARAMKVSEFVFLLSAFVMLQARYSRSRNTGLVTPVTARLDERFMNVVGPVQQLAIISSTVGPDRTFSSLCASITRQVNDAFSPEYPPMEHILAEHSARKGGVRTELPGTLFVMAGPAMNLSLGNVQGVSMSLRNREAKTNLLVCAARSEGVLQLAFEYRPASLEAAIARQMLDEYASLLPLCAQDTSICERLVEAATVRRQAQMPVALAAREGNVLQWFDETVLRNPDAAAVTGAQYFSYRQLAGLVNHISVGLPASVVNRGACVAVWGRLSARMIATLLGVMRAGACVVPFDADMPEQRVVMICQRDGIDLLIVCDPALARPGIECAVGVPVMLPDELAWDGVDPAPLEHCPTLHVDSLAYVMYTSGSSGEPKGVSVSHRAFSRFVEWASAAFAFNELAAFNVLTHASFDVSLFEVFAPLVTGCPLHIDAGQTYLKRLRASATGAIAAVPSVLRSALAAGISLKAATHLFVAGEAFSPALATLLAAQVPHAQVWNLYGPTEAVVYTSIHKIAAGGPVPIGVPRDGLACYVLRDDWTLLPNGALGELAIGGHIAREYLGMPALTAARFVPDPFTAHAAGRMYLTGDLVFVDGHGILHYVGRRDRQLKNMGVRLEPEEVERVLLDHPLVTAACVCMGQDDAQLVAFVEADIASVQEHDLRRHCYERLPRAMTPQRFVLSPALQRTPAGKLDVTALRARLAHLAAQPLTGLQPAGATQTLLMGLWAEVLGHTRFDIRTNFFEAGGNSLLLLALFDRLPGNSAEPLSVVDLFNYTTVEQLAGRLDQSSRSIRHDMPSSSVKNYKTALRRHKVKYGNDKSV</sequence>
<dbReference type="InterPro" id="IPR036736">
    <property type="entry name" value="ACP-like_sf"/>
</dbReference>
<evidence type="ECO:0000313" key="5">
    <source>
        <dbReference type="Proteomes" id="UP000050545"/>
    </source>
</evidence>
<dbReference type="PANTHER" id="PTHR45527:SF1">
    <property type="entry name" value="FATTY ACID SYNTHASE"/>
    <property type="match status" value="1"/>
</dbReference>
<dbReference type="GO" id="GO:0044550">
    <property type="term" value="P:secondary metabolite biosynthetic process"/>
    <property type="evidence" value="ECO:0007669"/>
    <property type="project" value="TreeGrafter"/>
</dbReference>
<dbReference type="Gene3D" id="3.30.559.30">
    <property type="entry name" value="Nonribosomal peptide synthetase, condensation domain"/>
    <property type="match status" value="1"/>
</dbReference>
<dbReference type="Pfam" id="PF00668">
    <property type="entry name" value="Condensation"/>
    <property type="match status" value="1"/>
</dbReference>
<dbReference type="GO" id="GO:0043041">
    <property type="term" value="P:amino acid activation for nonribosomal peptide biosynthetic process"/>
    <property type="evidence" value="ECO:0007669"/>
    <property type="project" value="TreeGrafter"/>
</dbReference>
<protein>
    <submittedName>
        <fullName evidence="4">Non ribosomal peptide synthetase/polyketide synthase</fullName>
    </submittedName>
</protein>
<dbReference type="Pfam" id="PF00550">
    <property type="entry name" value="PP-binding"/>
    <property type="match status" value="1"/>
</dbReference>
<dbReference type="InterPro" id="IPR000873">
    <property type="entry name" value="AMP-dep_synth/lig_dom"/>
</dbReference>
<keyword evidence="2" id="KW-0597">Phosphoprotein</keyword>
<dbReference type="Gene3D" id="3.40.50.12780">
    <property type="entry name" value="N-terminal domain of ligase-like"/>
    <property type="match status" value="1"/>
</dbReference>
<name>A0AB34U860_PSEA0</name>
<dbReference type="PROSITE" id="PS00455">
    <property type="entry name" value="AMP_BINDING"/>
    <property type="match status" value="1"/>
</dbReference>
<dbReference type="InterPro" id="IPR020845">
    <property type="entry name" value="AMP-binding_CS"/>
</dbReference>
<keyword evidence="1" id="KW-0596">Phosphopantetheine</keyword>
<dbReference type="PANTHER" id="PTHR45527">
    <property type="entry name" value="NONRIBOSOMAL PEPTIDE SYNTHETASE"/>
    <property type="match status" value="1"/>
</dbReference>
<dbReference type="InterPro" id="IPR044894">
    <property type="entry name" value="TubC_N_sf"/>
</dbReference>
<dbReference type="GO" id="GO:0005737">
    <property type="term" value="C:cytoplasm"/>
    <property type="evidence" value="ECO:0007669"/>
    <property type="project" value="TreeGrafter"/>
</dbReference>
<dbReference type="InterPro" id="IPR045851">
    <property type="entry name" value="AMP-bd_C_sf"/>
</dbReference>
<dbReference type="Gene3D" id="3.30.559.10">
    <property type="entry name" value="Chloramphenicol acetyltransferase-like domain"/>
    <property type="match status" value="1"/>
</dbReference>
<dbReference type="Gene3D" id="1.10.10.1830">
    <property type="entry name" value="Non-ribosomal peptide synthase, adenylation domain"/>
    <property type="match status" value="1"/>
</dbReference>
<dbReference type="Pfam" id="PF00501">
    <property type="entry name" value="AMP-binding"/>
    <property type="match status" value="1"/>
</dbReference>
<comment type="caution">
    <text evidence="4">The sequence shown here is derived from an EMBL/GenBank/DDBJ whole genome shotgun (WGS) entry which is preliminary data.</text>
</comment>
<dbReference type="Pfam" id="PF13193">
    <property type="entry name" value="AMP-binding_C"/>
    <property type="match status" value="1"/>
</dbReference>
<dbReference type="InterPro" id="IPR025110">
    <property type="entry name" value="AMP-bd_C"/>
</dbReference>
<evidence type="ECO:0000313" key="4">
    <source>
        <dbReference type="EMBL" id="KPX55511.1"/>
    </source>
</evidence>
<accession>A0AB34U860</accession>
<proteinExistence type="predicted"/>
<dbReference type="InterPro" id="IPR020806">
    <property type="entry name" value="PKS_PP-bd"/>
</dbReference>
<dbReference type="InterPro" id="IPR001242">
    <property type="entry name" value="Condensation_dom"/>
</dbReference>
<dbReference type="EMBL" id="LJQN01000067">
    <property type="protein sequence ID" value="KPX55511.1"/>
    <property type="molecule type" value="Genomic_DNA"/>
</dbReference>
<dbReference type="Proteomes" id="UP000050545">
    <property type="component" value="Unassembled WGS sequence"/>
</dbReference>
<dbReference type="InterPro" id="IPR009081">
    <property type="entry name" value="PP-bd_ACP"/>
</dbReference>
<dbReference type="SMART" id="SM00823">
    <property type="entry name" value="PKS_PP"/>
    <property type="match status" value="1"/>
</dbReference>
<dbReference type="Gene3D" id="3.30.300.30">
    <property type="match status" value="1"/>
</dbReference>
<evidence type="ECO:0000256" key="2">
    <source>
        <dbReference type="ARBA" id="ARBA00022553"/>
    </source>
</evidence>
<reference evidence="4 5" key="1">
    <citation type="submission" date="2015-09" db="EMBL/GenBank/DDBJ databases">
        <title>Genome announcement of multiple Pseudomonas syringae strains.</title>
        <authorList>
            <person name="Thakur S."/>
            <person name="Wang P.W."/>
            <person name="Gong Y."/>
            <person name="Weir B.S."/>
            <person name="Guttman D.S."/>
        </authorList>
    </citation>
    <scope>NUCLEOTIDE SEQUENCE [LARGE SCALE GENOMIC DNA]</scope>
    <source>
        <strain evidence="4 5">ICMP9623</strain>
    </source>
</reference>
<dbReference type="InterPro" id="IPR023213">
    <property type="entry name" value="CAT-like_dom_sf"/>
</dbReference>
<gene>
    <name evidence="4" type="ORF">ALO67_03959</name>
</gene>
<evidence type="ECO:0000256" key="1">
    <source>
        <dbReference type="ARBA" id="ARBA00022450"/>
    </source>
</evidence>
<dbReference type="InterPro" id="IPR042099">
    <property type="entry name" value="ANL_N_sf"/>
</dbReference>
<dbReference type="GO" id="GO:0031177">
    <property type="term" value="F:phosphopantetheine binding"/>
    <property type="evidence" value="ECO:0007669"/>
    <property type="project" value="InterPro"/>
</dbReference>
<organism evidence="4 5">
    <name type="scientific">Pseudomonas amygdali pv. hibisci</name>
    <dbReference type="NCBI Taxonomy" id="251723"/>
    <lineage>
        <taxon>Bacteria</taxon>
        <taxon>Pseudomonadati</taxon>
        <taxon>Pseudomonadota</taxon>
        <taxon>Gammaproteobacteria</taxon>
        <taxon>Pseudomonadales</taxon>
        <taxon>Pseudomonadaceae</taxon>
        <taxon>Pseudomonas</taxon>
        <taxon>Pseudomonas amygdali</taxon>
    </lineage>
</organism>
<dbReference type="Gene3D" id="1.10.1200.10">
    <property type="entry name" value="ACP-like"/>
    <property type="match status" value="1"/>
</dbReference>
<evidence type="ECO:0000259" key="3">
    <source>
        <dbReference type="PROSITE" id="PS50075"/>
    </source>
</evidence>
<dbReference type="GO" id="GO:0003824">
    <property type="term" value="F:catalytic activity"/>
    <property type="evidence" value="ECO:0007669"/>
    <property type="project" value="InterPro"/>
</dbReference>
<feature type="domain" description="Carrier" evidence="3">
    <location>
        <begin position="1004"/>
        <end position="1079"/>
    </location>
</feature>
<dbReference type="SUPFAM" id="SSF52777">
    <property type="entry name" value="CoA-dependent acyltransferases"/>
    <property type="match status" value="2"/>
</dbReference>
<dbReference type="SUPFAM" id="SSF56801">
    <property type="entry name" value="Acetyl-CoA synthetase-like"/>
    <property type="match status" value="1"/>
</dbReference>
<dbReference type="SUPFAM" id="SSF47336">
    <property type="entry name" value="ACP-like"/>
    <property type="match status" value="1"/>
</dbReference>
<dbReference type="PROSITE" id="PS50075">
    <property type="entry name" value="CARRIER"/>
    <property type="match status" value="1"/>
</dbReference>